<dbReference type="SUPFAM" id="SSF51905">
    <property type="entry name" value="FAD/NAD(P)-binding domain"/>
    <property type="match status" value="1"/>
</dbReference>
<keyword evidence="1" id="KW-0812">Transmembrane</keyword>
<protein>
    <submittedName>
        <fullName evidence="2">FAD-binding oxidoreductase</fullName>
    </submittedName>
</protein>
<sequence length="517" mass="58099">MSLTEQILAPLPDNPLDSLRRADQLWRAYRDASLPLPTVVREDPQPLELVDWDVVICGGTLGILIGAALAQRGWRVALLERGILRGRTQEWNISRRELQVLVQLGLLSASELEQAIVTEYNPARIQFHQGVELWVTDVLNVGVDPVFLLETLKLKFLAAGGQLFEQAAFESAVVHPNGVSITTTDATQFTARLLLDAMGHFSPIARQTRQGQKPDAVCLVVGSCAQGFPDNRTGDLFASITPTQNQCQYFWEAFPAHDGRTTYLFTYLDADPARPSLEALFEDYLRLLPAYQEVELSELQFQRALFGFFPCYRQSPLPVRWHRVLAVGDSSGSQSPLSFGGFGSIIRHLERLTLGIHAALDADLLQRSDLALLQPYQPNLAVTWLFQRAMSVGIQQSIPPHQINQLLSGVFAQMSQMGDRVLKPFLQDVVQFPALCQTMLRVSLANPGLVIKVIPQVGLFTLLEWLMHFALLAVYTMLYRVGRALQPWSKQLSASQRYRFDRWLEAWQYGSGQDYHE</sequence>
<gene>
    <name evidence="2" type="ORF">HJG54_05445</name>
</gene>
<accession>A0AA97AH37</accession>
<dbReference type="PANTHER" id="PTHR32098:SF5">
    <property type="entry name" value="LYCOPENE BETA_EPSILON CYCLASE PROTEIN"/>
    <property type="match status" value="1"/>
</dbReference>
<proteinExistence type="predicted"/>
<reference evidence="2" key="1">
    <citation type="submission" date="2020-05" db="EMBL/GenBank/DDBJ databases">
        <authorList>
            <person name="Zhu T."/>
            <person name="Keshari N."/>
            <person name="Lu X."/>
        </authorList>
    </citation>
    <scope>NUCLEOTIDE SEQUENCE</scope>
    <source>
        <strain evidence="2">NK1-12</strain>
    </source>
</reference>
<keyword evidence="1" id="KW-0472">Membrane</keyword>
<dbReference type="InterPro" id="IPR036188">
    <property type="entry name" value="FAD/NAD-bd_sf"/>
</dbReference>
<dbReference type="RefSeq" id="WP_316433799.1">
    <property type="nucleotide sequence ID" value="NZ_CP053586.1"/>
</dbReference>
<dbReference type="Gene3D" id="3.50.50.60">
    <property type="entry name" value="FAD/NAD(P)-binding domain"/>
    <property type="match status" value="1"/>
</dbReference>
<name>A0AA97AH37_9CYAN</name>
<feature type="transmembrane region" description="Helical" evidence="1">
    <location>
        <begin position="457"/>
        <end position="478"/>
    </location>
</feature>
<dbReference type="PANTHER" id="PTHR32098">
    <property type="entry name" value="LYCOPENE BETA/EPSILON CYCLASE PROTEIN"/>
    <property type="match status" value="1"/>
</dbReference>
<keyword evidence="1" id="KW-1133">Transmembrane helix</keyword>
<dbReference type="EMBL" id="CP053586">
    <property type="protein sequence ID" value="WNZ22366.1"/>
    <property type="molecule type" value="Genomic_DNA"/>
</dbReference>
<organism evidence="2">
    <name type="scientific">Leptolyngbya sp. NK1-12</name>
    <dbReference type="NCBI Taxonomy" id="2547451"/>
    <lineage>
        <taxon>Bacteria</taxon>
        <taxon>Bacillati</taxon>
        <taxon>Cyanobacteriota</taxon>
        <taxon>Cyanophyceae</taxon>
        <taxon>Leptolyngbyales</taxon>
        <taxon>Leptolyngbyaceae</taxon>
        <taxon>Leptolyngbya group</taxon>
        <taxon>Leptolyngbya</taxon>
    </lineage>
</organism>
<evidence type="ECO:0000313" key="2">
    <source>
        <dbReference type="EMBL" id="WNZ22366.1"/>
    </source>
</evidence>
<evidence type="ECO:0000256" key="1">
    <source>
        <dbReference type="SAM" id="Phobius"/>
    </source>
</evidence>
<dbReference type="AlphaFoldDB" id="A0AA97AH37"/>